<proteinExistence type="predicted"/>
<evidence type="ECO:0000313" key="3">
    <source>
        <dbReference type="Proteomes" id="UP000092498"/>
    </source>
</evidence>
<evidence type="ECO:0000256" key="1">
    <source>
        <dbReference type="SAM" id="SignalP"/>
    </source>
</evidence>
<dbReference type="RefSeq" id="WP_066770477.1">
    <property type="nucleotide sequence ID" value="NZ_CP013244.1"/>
</dbReference>
<accession>A0A1B1AHS6</accession>
<feature type="signal peptide" evidence="1">
    <location>
        <begin position="1"/>
        <end position="18"/>
    </location>
</feature>
<dbReference type="KEGG" id="cbot:ATE48_09235"/>
<keyword evidence="1" id="KW-0732">Signal</keyword>
<sequence length="146" mass="16488">MKMRAFLFVALFALGACASTQRTFTYPAGMPDADVFVGDQRFQIWFHDRTQRVLVVRGQPRALGLLMAENMTIYANDRSLGILWWGAAANAVLTPMGCYGTEVTGADQMREVEYTCPQPVDVRAQLPQRRVVWRRGVHVPAPEEQR</sequence>
<keyword evidence="3" id="KW-1185">Reference proteome</keyword>
<dbReference type="PROSITE" id="PS51257">
    <property type="entry name" value="PROKAR_LIPOPROTEIN"/>
    <property type="match status" value="1"/>
</dbReference>
<reference evidence="2 3" key="1">
    <citation type="submission" date="2015-11" db="EMBL/GenBank/DDBJ databases">
        <title>Whole-Genome Sequence of Candidatus Oderbacter manganicum from the National Park Lower Oder Valley, Germany.</title>
        <authorList>
            <person name="Braun B."/>
            <person name="Liere K."/>
            <person name="Szewzyk U."/>
        </authorList>
    </citation>
    <scope>NUCLEOTIDE SEQUENCE [LARGE SCALE GENOMIC DNA]</scope>
    <source>
        <strain evidence="2 3">OTSz_A_272</strain>
    </source>
</reference>
<feature type="chain" id="PRO_5008518830" description="Lipoprotein" evidence="1">
    <location>
        <begin position="19"/>
        <end position="146"/>
    </location>
</feature>
<evidence type="ECO:0000313" key="2">
    <source>
        <dbReference type="EMBL" id="ANP46090.1"/>
    </source>
</evidence>
<dbReference type="EMBL" id="CP013244">
    <property type="protein sequence ID" value="ANP46090.1"/>
    <property type="molecule type" value="Genomic_DNA"/>
</dbReference>
<dbReference type="OrthoDB" id="8480246at2"/>
<dbReference type="Proteomes" id="UP000092498">
    <property type="component" value="Chromosome"/>
</dbReference>
<gene>
    <name evidence="2" type="ORF">ATE48_09235</name>
</gene>
<evidence type="ECO:0008006" key="4">
    <source>
        <dbReference type="Google" id="ProtNLM"/>
    </source>
</evidence>
<organism evidence="2 3">
    <name type="scientific">Candidatus Viadribacter manganicus</name>
    <dbReference type="NCBI Taxonomy" id="1759059"/>
    <lineage>
        <taxon>Bacteria</taxon>
        <taxon>Pseudomonadati</taxon>
        <taxon>Pseudomonadota</taxon>
        <taxon>Alphaproteobacteria</taxon>
        <taxon>Hyphomonadales</taxon>
        <taxon>Hyphomonadaceae</taxon>
        <taxon>Candidatus Viadribacter</taxon>
    </lineage>
</organism>
<protein>
    <recommendedName>
        <fullName evidence="4">Lipoprotein</fullName>
    </recommendedName>
</protein>
<dbReference type="AlphaFoldDB" id="A0A1B1AHS6"/>
<name>A0A1B1AHS6_9PROT</name>
<dbReference type="InParanoid" id="A0A1B1AHS6"/>